<name>A0ABV1AN96_9FIRM</name>
<evidence type="ECO:0000313" key="14">
    <source>
        <dbReference type="Proteomes" id="UP001446032"/>
    </source>
</evidence>
<dbReference type="Proteomes" id="UP001446032">
    <property type="component" value="Unassembled WGS sequence"/>
</dbReference>
<comment type="subunit">
    <text evidence="10">Monomer. Associates with 30S ribosomal subunit, binds 16S rRNA.</text>
</comment>
<comment type="cofactor">
    <cofactor evidence="10">
        <name>Zn(2+)</name>
        <dbReference type="ChEBI" id="CHEBI:29105"/>
    </cofactor>
    <text evidence="10">Binds 1 zinc ion per subunit.</text>
</comment>
<feature type="binding site" evidence="10">
    <location>
        <begin position="133"/>
        <end position="136"/>
    </location>
    <ligand>
        <name>GTP</name>
        <dbReference type="ChEBI" id="CHEBI:37565"/>
    </ligand>
</feature>
<dbReference type="PANTHER" id="PTHR32120:SF10">
    <property type="entry name" value="SMALL RIBOSOMAL SUBUNIT BIOGENESIS GTPASE RSGA"/>
    <property type="match status" value="1"/>
</dbReference>
<keyword evidence="5 10" id="KW-0547">Nucleotide-binding</keyword>
<comment type="caution">
    <text evidence="13">The sequence shown here is derived from an EMBL/GenBank/DDBJ whole genome shotgun (WGS) entry which is preliminary data.</text>
</comment>
<accession>A0ABV1AN96</accession>
<evidence type="ECO:0000256" key="5">
    <source>
        <dbReference type="ARBA" id="ARBA00022741"/>
    </source>
</evidence>
<keyword evidence="1 10" id="KW-0963">Cytoplasm</keyword>
<comment type="function">
    <text evidence="10">One of several proteins that assist in the late maturation steps of the functional core of the 30S ribosomal subunit. Helps release RbfA from mature subunits. May play a role in the assembly of ribosomal proteins into the subunit. Circularly permuted GTPase that catalyzes slow GTP hydrolysis, GTPase activity is stimulated by the 30S ribosomal subunit.</text>
</comment>
<evidence type="ECO:0000313" key="13">
    <source>
        <dbReference type="EMBL" id="MEQ2359674.1"/>
    </source>
</evidence>
<evidence type="ECO:0000256" key="9">
    <source>
        <dbReference type="ARBA" id="ARBA00023134"/>
    </source>
</evidence>
<gene>
    <name evidence="10 13" type="primary">rsgA</name>
    <name evidence="13" type="ORF">WMO75_15350</name>
</gene>
<dbReference type="Gene3D" id="3.40.50.300">
    <property type="entry name" value="P-loop containing nucleotide triphosphate hydrolases"/>
    <property type="match status" value="1"/>
</dbReference>
<evidence type="ECO:0000256" key="2">
    <source>
        <dbReference type="ARBA" id="ARBA00022517"/>
    </source>
</evidence>
<evidence type="ECO:0000256" key="1">
    <source>
        <dbReference type="ARBA" id="ARBA00022490"/>
    </source>
</evidence>
<evidence type="ECO:0000256" key="10">
    <source>
        <dbReference type="HAMAP-Rule" id="MF_01820"/>
    </source>
</evidence>
<dbReference type="InterPro" id="IPR010914">
    <property type="entry name" value="RsgA_GTPase_dom"/>
</dbReference>
<feature type="binding site" evidence="10">
    <location>
        <position position="272"/>
    </location>
    <ligand>
        <name>Zn(2+)</name>
        <dbReference type="ChEBI" id="CHEBI:29105"/>
    </ligand>
</feature>
<dbReference type="InterPro" id="IPR027417">
    <property type="entry name" value="P-loop_NTPase"/>
</dbReference>
<keyword evidence="3 10" id="KW-0479">Metal-binding</keyword>
<evidence type="ECO:0000256" key="7">
    <source>
        <dbReference type="ARBA" id="ARBA00022833"/>
    </source>
</evidence>
<keyword evidence="9 10" id="KW-0342">GTP-binding</keyword>
<feature type="binding site" evidence="10">
    <location>
        <position position="270"/>
    </location>
    <ligand>
        <name>Zn(2+)</name>
        <dbReference type="ChEBI" id="CHEBI:29105"/>
    </ligand>
</feature>
<dbReference type="InterPro" id="IPR012340">
    <property type="entry name" value="NA-bd_OB-fold"/>
</dbReference>
<evidence type="ECO:0000256" key="8">
    <source>
        <dbReference type="ARBA" id="ARBA00022884"/>
    </source>
</evidence>
<dbReference type="Pfam" id="PF03193">
    <property type="entry name" value="RsgA_GTPase"/>
    <property type="match status" value="1"/>
</dbReference>
<evidence type="ECO:0000259" key="12">
    <source>
        <dbReference type="PROSITE" id="PS51721"/>
    </source>
</evidence>
<comment type="similarity">
    <text evidence="10">Belongs to the TRAFAC class YlqF/YawG GTPase family. RsgA subfamily.</text>
</comment>
<dbReference type="InterPro" id="IPR004881">
    <property type="entry name" value="Ribosome_biogen_GTPase_RsgA"/>
</dbReference>
<dbReference type="EC" id="3.6.1.-" evidence="10"/>
<feature type="domain" description="EngC GTPase" evidence="11">
    <location>
        <begin position="94"/>
        <end position="240"/>
    </location>
</feature>
<feature type="binding site" evidence="10">
    <location>
        <position position="265"/>
    </location>
    <ligand>
        <name>Zn(2+)</name>
        <dbReference type="ChEBI" id="CHEBI:29105"/>
    </ligand>
</feature>
<evidence type="ECO:0000256" key="3">
    <source>
        <dbReference type="ARBA" id="ARBA00022723"/>
    </source>
</evidence>
<feature type="binding site" evidence="10">
    <location>
        <begin position="185"/>
        <end position="193"/>
    </location>
    <ligand>
        <name>GTP</name>
        <dbReference type="ChEBI" id="CHEBI:37565"/>
    </ligand>
</feature>
<dbReference type="NCBIfam" id="TIGR00157">
    <property type="entry name" value="ribosome small subunit-dependent GTPase A"/>
    <property type="match status" value="1"/>
</dbReference>
<dbReference type="RefSeq" id="WP_349078425.1">
    <property type="nucleotide sequence ID" value="NZ_JBBMEI010000064.1"/>
</dbReference>
<evidence type="ECO:0000256" key="4">
    <source>
        <dbReference type="ARBA" id="ARBA00022730"/>
    </source>
</evidence>
<keyword evidence="14" id="KW-1185">Reference proteome</keyword>
<dbReference type="CDD" id="cd01854">
    <property type="entry name" value="YjeQ_EngC"/>
    <property type="match status" value="1"/>
</dbReference>
<dbReference type="PANTHER" id="PTHR32120">
    <property type="entry name" value="SMALL RIBOSOMAL SUBUNIT BIOGENESIS GTPASE RSGA"/>
    <property type="match status" value="1"/>
</dbReference>
<comment type="subcellular location">
    <subcellularLocation>
        <location evidence="10">Cytoplasm</location>
    </subcellularLocation>
</comment>
<sequence length="334" mass="37676">MASEYPEYVLGRVIQQERELYQVVTDQEDYSARVSRKFRYGAERPSDYPAVGDFVLMQCVNENDIAVIQKVLPRKSQFMRKAAGTNSVEQIVATNIDTVFICMSLNNDFNVRRLERYLSVAWDSGAMPVIVLTKVDLCDDVDTKLLEIENIAIGVPIIETSIVDEAGLSQIYQYLKEYHTVAFVGSSGVGKSSLINHVLGTDQLETGGLRNDDKGRHTTTHRELFMISGKGMVIDTPGMRELGMWSAQDGIDHTFSDIEELVGKCRFSDCSHGNESGCAVRQAVKDGLITEERYRAYMRLKAENAYNKNAVDYLAAKKRKFKQIAKLNKHNYKQ</sequence>
<dbReference type="SUPFAM" id="SSF50249">
    <property type="entry name" value="Nucleic acid-binding proteins"/>
    <property type="match status" value="1"/>
</dbReference>
<dbReference type="HAMAP" id="MF_01820">
    <property type="entry name" value="GTPase_RsgA"/>
    <property type="match status" value="1"/>
</dbReference>
<feature type="domain" description="CP-type G" evidence="12">
    <location>
        <begin position="85"/>
        <end position="242"/>
    </location>
</feature>
<dbReference type="Gene3D" id="1.10.40.50">
    <property type="entry name" value="Probable gtpase engc, domain 3"/>
    <property type="match status" value="1"/>
</dbReference>
<dbReference type="PROSITE" id="PS50936">
    <property type="entry name" value="ENGC_GTPASE"/>
    <property type="match status" value="1"/>
</dbReference>
<dbReference type="EMBL" id="JBBMEI010000064">
    <property type="protein sequence ID" value="MEQ2359674.1"/>
    <property type="molecule type" value="Genomic_DNA"/>
</dbReference>
<evidence type="ECO:0000256" key="6">
    <source>
        <dbReference type="ARBA" id="ARBA00022801"/>
    </source>
</evidence>
<keyword evidence="4 10" id="KW-0699">rRNA-binding</keyword>
<dbReference type="PROSITE" id="PS51721">
    <property type="entry name" value="G_CP"/>
    <property type="match status" value="1"/>
</dbReference>
<reference evidence="13 14" key="1">
    <citation type="submission" date="2024-03" db="EMBL/GenBank/DDBJ databases">
        <title>Human intestinal bacterial collection.</title>
        <authorList>
            <person name="Pauvert C."/>
            <person name="Hitch T.C.A."/>
            <person name="Clavel T."/>
        </authorList>
    </citation>
    <scope>NUCLEOTIDE SEQUENCE [LARGE SCALE GENOMIC DNA]</scope>
    <source>
        <strain evidence="13 14">CLA-AA-H95</strain>
    </source>
</reference>
<protein>
    <recommendedName>
        <fullName evidence="10">Small ribosomal subunit biogenesis GTPase RsgA</fullName>
        <ecNumber evidence="10">3.6.1.-</ecNumber>
    </recommendedName>
</protein>
<evidence type="ECO:0000259" key="11">
    <source>
        <dbReference type="PROSITE" id="PS50936"/>
    </source>
</evidence>
<organism evidence="13 14">
    <name type="scientific">Blautia intestinihominis</name>
    <dbReference type="NCBI Taxonomy" id="3133152"/>
    <lineage>
        <taxon>Bacteria</taxon>
        <taxon>Bacillati</taxon>
        <taxon>Bacillota</taxon>
        <taxon>Clostridia</taxon>
        <taxon>Lachnospirales</taxon>
        <taxon>Lachnospiraceae</taxon>
        <taxon>Blautia</taxon>
    </lineage>
</organism>
<proteinExistence type="inferred from homology"/>
<keyword evidence="6 10" id="KW-0378">Hydrolase</keyword>
<dbReference type="SUPFAM" id="SSF52540">
    <property type="entry name" value="P-loop containing nucleoside triphosphate hydrolases"/>
    <property type="match status" value="1"/>
</dbReference>
<keyword evidence="7 10" id="KW-0862">Zinc</keyword>
<feature type="binding site" evidence="10">
    <location>
        <position position="278"/>
    </location>
    <ligand>
        <name>Zn(2+)</name>
        <dbReference type="ChEBI" id="CHEBI:29105"/>
    </ligand>
</feature>
<dbReference type="InterPro" id="IPR030378">
    <property type="entry name" value="G_CP_dom"/>
</dbReference>
<keyword evidence="2 10" id="KW-0690">Ribosome biogenesis</keyword>
<keyword evidence="8 10" id="KW-0694">RNA-binding</keyword>